<dbReference type="AlphaFoldDB" id="A0A937CXN7"/>
<evidence type="ECO:0000256" key="1">
    <source>
        <dbReference type="SAM" id="Phobius"/>
    </source>
</evidence>
<evidence type="ECO:0000313" key="2">
    <source>
        <dbReference type="EMBL" id="MBL0405868.1"/>
    </source>
</evidence>
<comment type="caution">
    <text evidence="2">The sequence shown here is derived from an EMBL/GenBank/DDBJ whole genome shotgun (WGS) entry which is preliminary data.</text>
</comment>
<gene>
    <name evidence="2" type="ORF">JKG68_18055</name>
</gene>
<reference evidence="2" key="1">
    <citation type="submission" date="2021-01" db="EMBL/GenBank/DDBJ databases">
        <title>Microvirga sp.</title>
        <authorList>
            <person name="Kim M.K."/>
        </authorList>
    </citation>
    <scope>NUCLEOTIDE SEQUENCE</scope>
    <source>
        <strain evidence="2">5420S-16</strain>
    </source>
</reference>
<proteinExistence type="predicted"/>
<organism evidence="2 3">
    <name type="scientific">Microvirga aerilata</name>
    <dbReference type="NCBI Taxonomy" id="670292"/>
    <lineage>
        <taxon>Bacteria</taxon>
        <taxon>Pseudomonadati</taxon>
        <taxon>Pseudomonadota</taxon>
        <taxon>Alphaproteobacteria</taxon>
        <taxon>Hyphomicrobiales</taxon>
        <taxon>Methylobacteriaceae</taxon>
        <taxon>Microvirga</taxon>
    </lineage>
</organism>
<keyword evidence="1" id="KW-1133">Transmembrane helix</keyword>
<name>A0A937CXN7_9HYPH</name>
<keyword evidence="1" id="KW-0812">Transmembrane</keyword>
<feature type="transmembrane region" description="Helical" evidence="1">
    <location>
        <begin position="109"/>
        <end position="128"/>
    </location>
</feature>
<keyword evidence="1" id="KW-0472">Membrane</keyword>
<keyword evidence="3" id="KW-1185">Reference proteome</keyword>
<evidence type="ECO:0000313" key="3">
    <source>
        <dbReference type="Proteomes" id="UP000605848"/>
    </source>
</evidence>
<feature type="transmembrane region" description="Helical" evidence="1">
    <location>
        <begin position="59"/>
        <end position="77"/>
    </location>
</feature>
<sequence length="158" mass="17629">MLLNILCPDTGTEKGRKIAILYGTISLAIIGLAMMYKAFKQFFPEWSIGGVNATVDQRVIVFIITMMFAMVFVVSALRLWRKHSLGAAAFGLILRTYDAVFALRDDSTVAFAAWLLMLLLSIHGVRGVQGMQQHKARLQEDRELKRLQSARNAIAGLK</sequence>
<dbReference type="RefSeq" id="WP_202062326.1">
    <property type="nucleotide sequence ID" value="NZ_JAEQMY010000029.1"/>
</dbReference>
<dbReference type="Proteomes" id="UP000605848">
    <property type="component" value="Unassembled WGS sequence"/>
</dbReference>
<feature type="transmembrane region" description="Helical" evidence="1">
    <location>
        <begin position="20"/>
        <end position="39"/>
    </location>
</feature>
<accession>A0A937CXN7</accession>
<dbReference type="EMBL" id="JAEQMY010000029">
    <property type="protein sequence ID" value="MBL0405868.1"/>
    <property type="molecule type" value="Genomic_DNA"/>
</dbReference>
<protein>
    <submittedName>
        <fullName evidence="2">Uncharacterized protein</fullName>
    </submittedName>
</protein>